<dbReference type="EMBL" id="FRAR01000006">
    <property type="protein sequence ID" value="SHK07385.1"/>
    <property type="molecule type" value="Genomic_DNA"/>
</dbReference>
<dbReference type="InterPro" id="IPR014717">
    <property type="entry name" value="Transl_elong_EF1B/ribsomal_bS6"/>
</dbReference>
<dbReference type="AlphaFoldDB" id="A0A1M6PHF3"/>
<reference evidence="2" key="1">
    <citation type="submission" date="2016-11" db="EMBL/GenBank/DDBJ databases">
        <authorList>
            <person name="Varghese N."/>
            <person name="Submissions S."/>
        </authorList>
    </citation>
    <scope>NUCLEOTIDE SEQUENCE [LARGE SCALE GENOMIC DNA]</scope>
    <source>
        <strain evidence="2">DSM 10349</strain>
    </source>
</reference>
<gene>
    <name evidence="1" type="ORF">SAMN02745123_00588</name>
</gene>
<keyword evidence="2" id="KW-1185">Reference proteome</keyword>
<organism evidence="1 2">
    <name type="scientific">Desulforamulus aeronauticus DSM 10349</name>
    <dbReference type="NCBI Taxonomy" id="1121421"/>
    <lineage>
        <taxon>Bacteria</taxon>
        <taxon>Bacillati</taxon>
        <taxon>Bacillota</taxon>
        <taxon>Clostridia</taxon>
        <taxon>Eubacteriales</taxon>
        <taxon>Peptococcaceae</taxon>
        <taxon>Desulforamulus</taxon>
    </lineage>
</organism>
<sequence>MLGFVFSQFILTPQVTAYKEMKAELEEQTQQLIQVKALTKSGTNQDHLIHQSEKKLNQVENQFKTEVSDGAGMVKLALETIHEKIELIGFKPLPIQDKTYYYEAPFRMVLRGDFLDILRYFKNLEQQKILPNPVEIRDLKITQPKLTDNDKQNDNSGGISMGMINTEKNFNLATGSVEASFVLMTYSTHDLQSRLALEEIRQWAVGRENPFLYPGQISPYLEVKPVEGNTIIMEEVSLSEETHG</sequence>
<name>A0A1M6PHF3_9FIRM</name>
<dbReference type="Proteomes" id="UP000183997">
    <property type="component" value="Unassembled WGS sequence"/>
</dbReference>
<dbReference type="STRING" id="1121421.SAMN02745123_00588"/>
<proteinExistence type="predicted"/>
<evidence type="ECO:0000313" key="2">
    <source>
        <dbReference type="Proteomes" id="UP000183997"/>
    </source>
</evidence>
<dbReference type="Gene3D" id="3.30.70.60">
    <property type="match status" value="1"/>
</dbReference>
<protein>
    <submittedName>
        <fullName evidence="1">Type IV pilus assembly protein PilO</fullName>
    </submittedName>
</protein>
<evidence type="ECO:0000313" key="1">
    <source>
        <dbReference type="EMBL" id="SHK07385.1"/>
    </source>
</evidence>
<accession>A0A1M6PHF3</accession>